<dbReference type="AlphaFoldDB" id="A0A1I3EUX8"/>
<dbReference type="GO" id="GO:0042802">
    <property type="term" value="F:identical protein binding"/>
    <property type="evidence" value="ECO:0007669"/>
    <property type="project" value="UniProtKB-ARBA"/>
</dbReference>
<keyword evidence="4 8" id="KW-0028">Amino-acid biosynthesis</keyword>
<comment type="similarity">
    <text evidence="3 8">Belongs to the class-I DAHP synthase family.</text>
</comment>
<dbReference type="NCBIfam" id="NF009395">
    <property type="entry name" value="PRK12755.1"/>
    <property type="match status" value="1"/>
</dbReference>
<evidence type="ECO:0000256" key="4">
    <source>
        <dbReference type="ARBA" id="ARBA00022605"/>
    </source>
</evidence>
<dbReference type="PANTHER" id="PTHR21225">
    <property type="entry name" value="PHOSPHO-2-DEHYDRO-3-DEOXYHEPTONATE ALDOLASE DAHP SYNTHETASE"/>
    <property type="match status" value="1"/>
</dbReference>
<keyword evidence="6 8" id="KW-0057">Aromatic amino acid biosynthesis</keyword>
<dbReference type="InterPro" id="IPR013785">
    <property type="entry name" value="Aldolase_TIM"/>
</dbReference>
<dbReference type="PANTHER" id="PTHR21225:SF12">
    <property type="entry name" value="PHOSPHO-2-DEHYDRO-3-DEOXYHEPTONATE ALDOLASE, TYROSINE-INHIBITED"/>
    <property type="match status" value="1"/>
</dbReference>
<dbReference type="STRING" id="420953.SAMN05192543_1011107"/>
<sequence>MSSMVINAGKTESVGIIKPAKLLQQLPAGPRSRQCVLDSRVAVNRTLRGGRDKLLVIVGPCSIHDPQSALEYAGRLVRERERLGTELEIVMRVYFEKPRTTVGWKGLINDPFLDGSFEIEHGLHLARELLLAITSMGLPVATEFLDLATPLYLADLVSWGAIGARTTESQVHRELASSLPCAIGFKNGTEGCVQVAIDAIRAARHPHCYLGVDGQGELRKLASTGNRDGHLVLRGGKVPNYEAEYVDEACRALAAAGLNESVVIDASHGNSRKCHGNQRCVCESVAERVARGEQRISGVMIESHLVEGRQDVGTNMSLVYGQSITDSCLGWDDTVSCLNTLADSIRCRRVARQSTVLSFALPA</sequence>
<dbReference type="PIRSF" id="PIRSF001361">
    <property type="entry name" value="DAHP_synthase"/>
    <property type="match status" value="1"/>
</dbReference>
<dbReference type="UniPathway" id="UPA00053">
    <property type="reaction ID" value="UER00084"/>
</dbReference>
<evidence type="ECO:0000256" key="5">
    <source>
        <dbReference type="ARBA" id="ARBA00022679"/>
    </source>
</evidence>
<evidence type="ECO:0000313" key="11">
    <source>
        <dbReference type="Proteomes" id="UP000199548"/>
    </source>
</evidence>
<evidence type="ECO:0000256" key="2">
    <source>
        <dbReference type="ARBA" id="ARBA00004688"/>
    </source>
</evidence>
<gene>
    <name evidence="10" type="ORF">SAMN05192543_1011107</name>
</gene>
<dbReference type="GO" id="GO:0005737">
    <property type="term" value="C:cytoplasm"/>
    <property type="evidence" value="ECO:0007669"/>
    <property type="project" value="TreeGrafter"/>
</dbReference>
<feature type="domain" description="DAHP synthetase I/KDSA" evidence="9">
    <location>
        <begin position="45"/>
        <end position="336"/>
    </location>
</feature>
<dbReference type="InterPro" id="IPR006218">
    <property type="entry name" value="DAHP1/KDSA"/>
</dbReference>
<dbReference type="GO" id="GO:0009423">
    <property type="term" value="P:chorismate biosynthetic process"/>
    <property type="evidence" value="ECO:0007669"/>
    <property type="project" value="UniProtKB-UniPathway"/>
</dbReference>
<evidence type="ECO:0000256" key="8">
    <source>
        <dbReference type="PIRNR" id="PIRNR001361"/>
    </source>
</evidence>
<dbReference type="Proteomes" id="UP000199548">
    <property type="component" value="Unassembled WGS sequence"/>
</dbReference>
<comment type="pathway">
    <text evidence="2 8">Metabolic intermediate biosynthesis; chorismate biosynthesis; chorismate from D-erythrose 4-phosphate and phosphoenolpyruvate: step 1/7.</text>
</comment>
<dbReference type="GO" id="GO:0009073">
    <property type="term" value="P:aromatic amino acid family biosynthetic process"/>
    <property type="evidence" value="ECO:0007669"/>
    <property type="project" value="UniProtKB-KW"/>
</dbReference>
<evidence type="ECO:0000256" key="7">
    <source>
        <dbReference type="ARBA" id="ARBA00047508"/>
    </source>
</evidence>
<evidence type="ECO:0000256" key="1">
    <source>
        <dbReference type="ARBA" id="ARBA00003726"/>
    </source>
</evidence>
<keyword evidence="5 8" id="KW-0808">Transferase</keyword>
<proteinExistence type="inferred from homology"/>
<comment type="function">
    <text evidence="1 8">Stereospecific condensation of phosphoenolpyruvate (PEP) and D-erythrose-4-phosphate (E4P) giving rise to 3-deoxy-D-arabino-heptulosonate-7-phosphate (DAHP).</text>
</comment>
<dbReference type="Pfam" id="PF00793">
    <property type="entry name" value="DAHP_synth_1"/>
    <property type="match status" value="1"/>
</dbReference>
<keyword evidence="11" id="KW-1185">Reference proteome</keyword>
<dbReference type="GO" id="GO:0003849">
    <property type="term" value="F:3-deoxy-7-phosphoheptulonate synthase activity"/>
    <property type="evidence" value="ECO:0007669"/>
    <property type="project" value="UniProtKB-EC"/>
</dbReference>
<reference evidence="10 11" key="1">
    <citation type="submission" date="2016-10" db="EMBL/GenBank/DDBJ databases">
        <authorList>
            <person name="de Groot N.N."/>
        </authorList>
    </citation>
    <scope>NUCLEOTIDE SEQUENCE [LARGE SCALE GENOMIC DNA]</scope>
    <source>
        <strain evidence="10 11">LMG 23650</strain>
    </source>
</reference>
<evidence type="ECO:0000256" key="6">
    <source>
        <dbReference type="ARBA" id="ARBA00023141"/>
    </source>
</evidence>
<dbReference type="NCBIfam" id="TIGR00034">
    <property type="entry name" value="aroFGH"/>
    <property type="match status" value="1"/>
</dbReference>
<name>A0A1I3EUX8_9BURK</name>
<dbReference type="RefSeq" id="WP_091008491.1">
    <property type="nucleotide sequence ID" value="NZ_CP041743.1"/>
</dbReference>
<accession>A0A1I3EUX8</accession>
<dbReference type="FunFam" id="3.20.20.70:FF:000005">
    <property type="entry name" value="Phospho-2-dehydro-3-deoxyheptonate aldolase"/>
    <property type="match status" value="1"/>
</dbReference>
<evidence type="ECO:0000259" key="9">
    <source>
        <dbReference type="Pfam" id="PF00793"/>
    </source>
</evidence>
<evidence type="ECO:0000256" key="3">
    <source>
        <dbReference type="ARBA" id="ARBA00007985"/>
    </source>
</evidence>
<evidence type="ECO:0000313" key="10">
    <source>
        <dbReference type="EMBL" id="SFI02723.1"/>
    </source>
</evidence>
<organism evidence="10 11">
    <name type="scientific">Paraburkholderia megapolitana</name>
    <dbReference type="NCBI Taxonomy" id="420953"/>
    <lineage>
        <taxon>Bacteria</taxon>
        <taxon>Pseudomonadati</taxon>
        <taxon>Pseudomonadota</taxon>
        <taxon>Betaproteobacteria</taxon>
        <taxon>Burkholderiales</taxon>
        <taxon>Burkholderiaceae</taxon>
        <taxon>Paraburkholderia</taxon>
    </lineage>
</organism>
<comment type="catalytic activity">
    <reaction evidence="7 8">
        <text>D-erythrose 4-phosphate + phosphoenolpyruvate + H2O = 7-phospho-2-dehydro-3-deoxy-D-arabino-heptonate + phosphate</text>
        <dbReference type="Rhea" id="RHEA:14717"/>
        <dbReference type="ChEBI" id="CHEBI:15377"/>
        <dbReference type="ChEBI" id="CHEBI:16897"/>
        <dbReference type="ChEBI" id="CHEBI:43474"/>
        <dbReference type="ChEBI" id="CHEBI:58394"/>
        <dbReference type="ChEBI" id="CHEBI:58702"/>
        <dbReference type="EC" id="2.5.1.54"/>
    </reaction>
</comment>
<dbReference type="GO" id="GO:0008652">
    <property type="term" value="P:amino acid biosynthetic process"/>
    <property type="evidence" value="ECO:0007669"/>
    <property type="project" value="UniProtKB-KW"/>
</dbReference>
<dbReference type="EMBL" id="FOQU01000001">
    <property type="protein sequence ID" value="SFI02723.1"/>
    <property type="molecule type" value="Genomic_DNA"/>
</dbReference>
<dbReference type="Gene3D" id="3.20.20.70">
    <property type="entry name" value="Aldolase class I"/>
    <property type="match status" value="1"/>
</dbReference>
<dbReference type="EC" id="2.5.1.54" evidence="8"/>
<protein>
    <recommendedName>
        <fullName evidence="8">Phospho-2-dehydro-3-deoxyheptonate aldolase</fullName>
        <ecNumber evidence="8">2.5.1.54</ecNumber>
    </recommendedName>
</protein>
<dbReference type="SUPFAM" id="SSF51569">
    <property type="entry name" value="Aldolase"/>
    <property type="match status" value="1"/>
</dbReference>
<dbReference type="OrthoDB" id="9807331at2"/>
<dbReference type="InterPro" id="IPR006219">
    <property type="entry name" value="DAHP_synth_1"/>
</dbReference>